<feature type="domain" description="DOMON" evidence="2">
    <location>
        <begin position="239"/>
        <end position="368"/>
    </location>
</feature>
<dbReference type="AlphaFoldDB" id="A0A0K2U6K9"/>
<feature type="domain" description="DM13" evidence="3">
    <location>
        <begin position="68"/>
        <end position="173"/>
    </location>
</feature>
<evidence type="ECO:0000256" key="1">
    <source>
        <dbReference type="ARBA" id="ARBA00022737"/>
    </source>
</evidence>
<name>A0A0K2U6K9_LEPSM</name>
<evidence type="ECO:0000259" key="2">
    <source>
        <dbReference type="PROSITE" id="PS50836"/>
    </source>
</evidence>
<evidence type="ECO:0000259" key="3">
    <source>
        <dbReference type="PROSITE" id="PS51549"/>
    </source>
</evidence>
<dbReference type="PROSITE" id="PS51549">
    <property type="entry name" value="DM13"/>
    <property type="match status" value="2"/>
</dbReference>
<dbReference type="CDD" id="cd09631">
    <property type="entry name" value="DOMON_DOH"/>
    <property type="match status" value="1"/>
</dbReference>
<feature type="domain" description="DM13" evidence="3">
    <location>
        <begin position="1"/>
        <end position="56"/>
    </location>
</feature>
<sequence>DHQNPGIDMKLPPTLKKMQNENVLLTLPGSLKITSIKWLAVWCLRFTVSYGFVLISKDVIIPKQEIIDPFSSIFGKISSGRIKILDNKSFYIPNLQLHVTEKGYHFWAGNSTKGPNQNGYMIPNEKAQTIDLVSYNGNDIIITLPNHISMYDINYLAIYSSERDVNMGHVTFDSQHMIIPPALGQTKKPGWWFDTPLILPEDATIFTNTNNKSQNKQKQQHIPFNPSLNLPNCRELLGRKIRLLWKNEGGHIYFRIKVHMEISNFAALGIAPKTTKMIDADIIKIFYNISTNRFETVDSFLSKTTNCDFEHGLCADTIFNSGDDVSYMGSIKNTGLSIVDFRRSILPKDAHDAPIALNEPTQVIVAIGSNKVDLNSYNSNKMNLEKVIYDIILE</sequence>
<dbReference type="Pfam" id="PF10517">
    <property type="entry name" value="DM13"/>
    <property type="match status" value="2"/>
</dbReference>
<feature type="non-terminal residue" evidence="4">
    <location>
        <position position="1"/>
    </location>
</feature>
<dbReference type="PROSITE" id="PS50836">
    <property type="entry name" value="DOMON"/>
    <property type="match status" value="1"/>
</dbReference>
<dbReference type="EMBL" id="HACA01016339">
    <property type="protein sequence ID" value="CDW33700.1"/>
    <property type="molecule type" value="Transcribed_RNA"/>
</dbReference>
<dbReference type="PANTHER" id="PTHR24036:SF5">
    <property type="entry name" value="THROMBOMODULIN"/>
    <property type="match status" value="1"/>
</dbReference>
<dbReference type="InterPro" id="IPR052126">
    <property type="entry name" value="Spindle_Org/Thrombomodulin"/>
</dbReference>
<dbReference type="InterPro" id="IPR019545">
    <property type="entry name" value="DM13_domain"/>
</dbReference>
<proteinExistence type="predicted"/>
<dbReference type="SMART" id="SM00686">
    <property type="entry name" value="DM13"/>
    <property type="match status" value="1"/>
</dbReference>
<evidence type="ECO:0000313" key="4">
    <source>
        <dbReference type="EMBL" id="CDW33700.1"/>
    </source>
</evidence>
<dbReference type="InterPro" id="IPR045266">
    <property type="entry name" value="DOH_DOMON"/>
</dbReference>
<reference evidence="4" key="1">
    <citation type="submission" date="2014-05" db="EMBL/GenBank/DDBJ databases">
        <authorList>
            <person name="Chronopoulou M."/>
        </authorList>
    </citation>
    <scope>NUCLEOTIDE SEQUENCE</scope>
    <source>
        <tissue evidence="4">Whole organism</tissue>
    </source>
</reference>
<dbReference type="PANTHER" id="PTHR24036">
    <property type="entry name" value="SKELETOR-RELATED"/>
    <property type="match status" value="1"/>
</dbReference>
<gene>
    <name evidence="4" type="primary">CG34355</name>
</gene>
<dbReference type="OrthoDB" id="2448405at2759"/>
<keyword evidence="1" id="KW-0677">Repeat</keyword>
<protein>
    <submittedName>
        <fullName evidence="4">Uncharacterized protein</fullName>
    </submittedName>
</protein>
<organism evidence="4">
    <name type="scientific">Lepeophtheirus salmonis</name>
    <name type="common">Salmon louse</name>
    <name type="synonym">Caligus salmonis</name>
    <dbReference type="NCBI Taxonomy" id="72036"/>
    <lineage>
        <taxon>Eukaryota</taxon>
        <taxon>Metazoa</taxon>
        <taxon>Ecdysozoa</taxon>
        <taxon>Arthropoda</taxon>
        <taxon>Crustacea</taxon>
        <taxon>Multicrustacea</taxon>
        <taxon>Hexanauplia</taxon>
        <taxon>Copepoda</taxon>
        <taxon>Siphonostomatoida</taxon>
        <taxon>Caligidae</taxon>
        <taxon>Lepeophtheirus</taxon>
    </lineage>
</organism>
<dbReference type="InterPro" id="IPR005018">
    <property type="entry name" value="DOMON_domain"/>
</dbReference>
<accession>A0A0K2U6K9</accession>